<organism evidence="1 2">
    <name type="scientific">Antarcticirhabdus aurantiaca</name>
    <dbReference type="NCBI Taxonomy" id="2606717"/>
    <lineage>
        <taxon>Bacteria</taxon>
        <taxon>Pseudomonadati</taxon>
        <taxon>Pseudomonadota</taxon>
        <taxon>Alphaproteobacteria</taxon>
        <taxon>Hyphomicrobiales</taxon>
        <taxon>Aurantimonadaceae</taxon>
        <taxon>Antarcticirhabdus</taxon>
    </lineage>
</organism>
<evidence type="ECO:0000313" key="1">
    <source>
        <dbReference type="EMBL" id="WAJ28021.1"/>
    </source>
</evidence>
<reference evidence="1" key="1">
    <citation type="submission" date="2022-11" db="EMBL/GenBank/DDBJ databases">
        <title>beta-Carotene-producing bacterium, Jeongeuplla avenae sp. nov., alleviates the salt stress of Arabidopsis seedlings.</title>
        <authorList>
            <person name="Jiang L."/>
            <person name="Lee J."/>
        </authorList>
    </citation>
    <scope>NUCLEOTIDE SEQUENCE</scope>
    <source>
        <strain evidence="1">DY_R2A_6</strain>
    </source>
</reference>
<accession>A0ACD4NN21</accession>
<evidence type="ECO:0000313" key="2">
    <source>
        <dbReference type="Proteomes" id="UP001163223"/>
    </source>
</evidence>
<protein>
    <submittedName>
        <fullName evidence="1">Uncharacterized protein</fullName>
    </submittedName>
</protein>
<name>A0ACD4NN21_9HYPH</name>
<sequence length="198" mass="22304">MRKANEVSRDEEDKRRLIALAKVEPAKQNEALQDLALAIPRAKQAFEAAKAQRLAPVQHDPALTDVQVSAKNLVNALRRLQSAPLAHALFWERQPDGPAYENAERENLFKVLGNIHTAAERAKNNYKRGGLPDRAKDRVIDYALGAYRRNSPLPYRKTSSDLLSFVEAFFEVVTGESAGQAGITRSLNRVWRRRHPKT</sequence>
<dbReference type="Proteomes" id="UP001163223">
    <property type="component" value="Chromosome"/>
</dbReference>
<proteinExistence type="predicted"/>
<dbReference type="EMBL" id="CP113520">
    <property type="protein sequence ID" value="WAJ28021.1"/>
    <property type="molecule type" value="Genomic_DNA"/>
</dbReference>
<keyword evidence="2" id="KW-1185">Reference proteome</keyword>
<gene>
    <name evidence="1" type="ORF">OXU80_24870</name>
</gene>